<protein>
    <submittedName>
        <fullName evidence="5">LacI family DNA-binding transcriptional regulator</fullName>
    </submittedName>
</protein>
<dbReference type="PROSITE" id="PS00356">
    <property type="entry name" value="HTH_LACI_1"/>
    <property type="match status" value="1"/>
</dbReference>
<dbReference type="Gene3D" id="1.10.260.40">
    <property type="entry name" value="lambda repressor-like DNA-binding domains"/>
    <property type="match status" value="1"/>
</dbReference>
<dbReference type="EMBL" id="JBHUFF010000008">
    <property type="protein sequence ID" value="MFD1798805.1"/>
    <property type="molecule type" value="Genomic_DNA"/>
</dbReference>
<organism evidence="5 6">
    <name type="scientific">Carnobacterium antarcticum</name>
    <dbReference type="NCBI Taxonomy" id="2126436"/>
    <lineage>
        <taxon>Bacteria</taxon>
        <taxon>Bacillati</taxon>
        <taxon>Bacillota</taxon>
        <taxon>Bacilli</taxon>
        <taxon>Lactobacillales</taxon>
        <taxon>Carnobacteriaceae</taxon>
        <taxon>Carnobacterium</taxon>
    </lineage>
</organism>
<dbReference type="PANTHER" id="PTHR30146:SF105">
    <property type="entry name" value="CATABOLITE CONTROL PROTEIN B"/>
    <property type="match status" value="1"/>
</dbReference>
<dbReference type="InterPro" id="IPR028082">
    <property type="entry name" value="Peripla_BP_I"/>
</dbReference>
<dbReference type="InterPro" id="IPR046335">
    <property type="entry name" value="LacI/GalR-like_sensor"/>
</dbReference>
<dbReference type="SUPFAM" id="SSF53822">
    <property type="entry name" value="Periplasmic binding protein-like I"/>
    <property type="match status" value="1"/>
</dbReference>
<dbReference type="GO" id="GO:0003677">
    <property type="term" value="F:DNA binding"/>
    <property type="evidence" value="ECO:0007669"/>
    <property type="project" value="UniProtKB-KW"/>
</dbReference>
<dbReference type="Pfam" id="PF00356">
    <property type="entry name" value="LacI"/>
    <property type="match status" value="1"/>
</dbReference>
<dbReference type="Gene3D" id="3.40.50.2300">
    <property type="match status" value="2"/>
</dbReference>
<proteinExistence type="predicted"/>
<evidence type="ECO:0000256" key="1">
    <source>
        <dbReference type="ARBA" id="ARBA00023015"/>
    </source>
</evidence>
<gene>
    <name evidence="5" type="ORF">ACFSBK_02880</name>
</gene>
<keyword evidence="1" id="KW-0805">Transcription regulation</keyword>
<dbReference type="Proteomes" id="UP001597285">
    <property type="component" value="Unassembled WGS sequence"/>
</dbReference>
<reference evidence="6" key="1">
    <citation type="journal article" date="2019" name="Int. J. Syst. Evol. Microbiol.">
        <title>The Global Catalogue of Microorganisms (GCM) 10K type strain sequencing project: providing services to taxonomists for standard genome sequencing and annotation.</title>
        <authorList>
            <consortium name="The Broad Institute Genomics Platform"/>
            <consortium name="The Broad Institute Genome Sequencing Center for Infectious Disease"/>
            <person name="Wu L."/>
            <person name="Ma J."/>
        </authorList>
    </citation>
    <scope>NUCLEOTIDE SEQUENCE [LARGE SCALE GENOMIC DNA]</scope>
    <source>
        <strain evidence="6">KCTC 42143</strain>
    </source>
</reference>
<dbReference type="PROSITE" id="PS50932">
    <property type="entry name" value="HTH_LACI_2"/>
    <property type="match status" value="1"/>
</dbReference>
<accession>A0ABW4NLD6</accession>
<evidence type="ECO:0000256" key="2">
    <source>
        <dbReference type="ARBA" id="ARBA00023125"/>
    </source>
</evidence>
<sequence length="321" mass="36085">MQDIARKAGVSSATVSRVINQSGYVSSETRKKVEAAIQQMDYVPNSQAVSLKTGSSKTLGIVASNFSDTMMVLVRSFTLAAQQEGYTVTFYITDEDKQKELDVLEMLRGKRLDGIFLLIRLNDWSAIEPYAKYGPIVTWQRVDSNHIASVYMDQYHAYTLGLEHLYASGCRSIVNLYSNSHGLNTKSRIKAYEDFCTRHLLPVHSADLFMGLNTSRDGERVAQWWLEQSVKPDAFMTSSDSVAAGLVTQAQRLGCHLPEDFSVIGFDNIEISRLLDISTIDYPVAKQAKNAFALIFHQLTNREVFLEPLDFQLISRKTTKN</sequence>
<dbReference type="SMART" id="SM00354">
    <property type="entry name" value="HTH_LACI"/>
    <property type="match status" value="1"/>
</dbReference>
<keyword evidence="2 5" id="KW-0238">DNA-binding</keyword>
<name>A0ABW4NLD6_9LACT</name>
<evidence type="ECO:0000256" key="3">
    <source>
        <dbReference type="ARBA" id="ARBA00023163"/>
    </source>
</evidence>
<evidence type="ECO:0000313" key="5">
    <source>
        <dbReference type="EMBL" id="MFD1798805.1"/>
    </source>
</evidence>
<keyword evidence="3" id="KW-0804">Transcription</keyword>
<dbReference type="PANTHER" id="PTHR30146">
    <property type="entry name" value="LACI-RELATED TRANSCRIPTIONAL REPRESSOR"/>
    <property type="match status" value="1"/>
</dbReference>
<keyword evidence="6" id="KW-1185">Reference proteome</keyword>
<dbReference type="CDD" id="cd01392">
    <property type="entry name" value="HTH_LacI"/>
    <property type="match status" value="1"/>
</dbReference>
<dbReference type="InterPro" id="IPR010982">
    <property type="entry name" value="Lambda_DNA-bd_dom_sf"/>
</dbReference>
<comment type="caution">
    <text evidence="5">The sequence shown here is derived from an EMBL/GenBank/DDBJ whole genome shotgun (WGS) entry which is preliminary data.</text>
</comment>
<evidence type="ECO:0000259" key="4">
    <source>
        <dbReference type="PROSITE" id="PS50932"/>
    </source>
</evidence>
<evidence type="ECO:0000313" key="6">
    <source>
        <dbReference type="Proteomes" id="UP001597285"/>
    </source>
</evidence>
<feature type="domain" description="HTH lacI-type" evidence="4">
    <location>
        <begin position="1"/>
        <end position="53"/>
    </location>
</feature>
<dbReference type="InterPro" id="IPR000843">
    <property type="entry name" value="HTH_LacI"/>
</dbReference>
<dbReference type="CDD" id="cd06286">
    <property type="entry name" value="PBP1_CcpB-like"/>
    <property type="match status" value="1"/>
</dbReference>
<dbReference type="Pfam" id="PF13377">
    <property type="entry name" value="Peripla_BP_3"/>
    <property type="match status" value="1"/>
</dbReference>
<dbReference type="SUPFAM" id="SSF47413">
    <property type="entry name" value="lambda repressor-like DNA-binding domains"/>
    <property type="match status" value="1"/>
</dbReference>
<dbReference type="RefSeq" id="WP_231726791.1">
    <property type="nucleotide sequence ID" value="NZ_JBHSQC010000015.1"/>
</dbReference>